<organism evidence="7 8">
    <name type="scientific">Parastrongyloides trichosuri</name>
    <name type="common">Possum-specific nematode worm</name>
    <dbReference type="NCBI Taxonomy" id="131310"/>
    <lineage>
        <taxon>Eukaryota</taxon>
        <taxon>Metazoa</taxon>
        <taxon>Ecdysozoa</taxon>
        <taxon>Nematoda</taxon>
        <taxon>Chromadorea</taxon>
        <taxon>Rhabditida</taxon>
        <taxon>Tylenchina</taxon>
        <taxon>Panagrolaimomorpha</taxon>
        <taxon>Strongyloidoidea</taxon>
        <taxon>Strongyloididae</taxon>
        <taxon>Parastrongyloides</taxon>
    </lineage>
</organism>
<feature type="signal peptide" evidence="5">
    <location>
        <begin position="1"/>
        <end position="21"/>
    </location>
</feature>
<protein>
    <submittedName>
        <fullName evidence="8">Tyrosinase_Cu-bd domain-containing protein</fullName>
    </submittedName>
</protein>
<feature type="domain" description="ShKT" evidence="6">
    <location>
        <begin position="575"/>
        <end position="613"/>
    </location>
</feature>
<evidence type="ECO:0000256" key="4">
    <source>
        <dbReference type="SAM" id="MobiDB-lite"/>
    </source>
</evidence>
<evidence type="ECO:0000256" key="1">
    <source>
        <dbReference type="ARBA" id="ARBA00022723"/>
    </source>
</evidence>
<dbReference type="InterPro" id="IPR003582">
    <property type="entry name" value="ShKT_dom"/>
</dbReference>
<dbReference type="PROSITE" id="PS00498">
    <property type="entry name" value="TYROSINASE_2"/>
    <property type="match status" value="1"/>
</dbReference>
<evidence type="ECO:0000313" key="7">
    <source>
        <dbReference type="Proteomes" id="UP000038045"/>
    </source>
</evidence>
<feature type="domain" description="ShKT" evidence="6">
    <location>
        <begin position="531"/>
        <end position="565"/>
    </location>
</feature>
<evidence type="ECO:0000256" key="3">
    <source>
        <dbReference type="PROSITE-ProRule" id="PRU01005"/>
    </source>
</evidence>
<dbReference type="PANTHER" id="PTHR11474">
    <property type="entry name" value="TYROSINASE FAMILY MEMBER"/>
    <property type="match status" value="1"/>
</dbReference>
<evidence type="ECO:0000259" key="6">
    <source>
        <dbReference type="PROSITE" id="PS51670"/>
    </source>
</evidence>
<keyword evidence="7" id="KW-1185">Reference proteome</keyword>
<keyword evidence="2" id="KW-0186">Copper</keyword>
<feature type="chain" id="PRO_5005891672" evidence="5">
    <location>
        <begin position="22"/>
        <end position="658"/>
    </location>
</feature>
<dbReference type="GO" id="GO:0046872">
    <property type="term" value="F:metal ion binding"/>
    <property type="evidence" value="ECO:0007669"/>
    <property type="project" value="UniProtKB-KW"/>
</dbReference>
<dbReference type="SUPFAM" id="SSF48056">
    <property type="entry name" value="Di-copper centre-containing domain"/>
    <property type="match status" value="1"/>
</dbReference>
<dbReference type="PANTHER" id="PTHR11474:SF126">
    <property type="entry name" value="TYROSINASE-LIKE PROTEIN TYR-1-RELATED"/>
    <property type="match status" value="1"/>
</dbReference>
<dbReference type="AlphaFoldDB" id="A0A0N4ZH21"/>
<dbReference type="Pfam" id="PF01549">
    <property type="entry name" value="ShK"/>
    <property type="match status" value="2"/>
</dbReference>
<dbReference type="PRINTS" id="PR00092">
    <property type="entry name" value="TYROSINASE"/>
</dbReference>
<feature type="region of interest" description="Disordered" evidence="4">
    <location>
        <begin position="462"/>
        <end position="489"/>
    </location>
</feature>
<name>A0A0N4ZH21_PARTI</name>
<dbReference type="PROSITE" id="PS51670">
    <property type="entry name" value="SHKT"/>
    <property type="match status" value="2"/>
</dbReference>
<dbReference type="STRING" id="131310.A0A0N4ZH21"/>
<evidence type="ECO:0000256" key="5">
    <source>
        <dbReference type="SAM" id="SignalP"/>
    </source>
</evidence>
<reference evidence="8" key="1">
    <citation type="submission" date="2017-02" db="UniProtKB">
        <authorList>
            <consortium name="WormBaseParasite"/>
        </authorList>
    </citation>
    <scope>IDENTIFICATION</scope>
</reference>
<keyword evidence="5" id="KW-0732">Signal</keyword>
<feature type="compositionally biased region" description="Pro residues" evidence="4">
    <location>
        <begin position="462"/>
        <end position="476"/>
    </location>
</feature>
<dbReference type="InterPro" id="IPR050316">
    <property type="entry name" value="Tyrosinase/Hemocyanin"/>
</dbReference>
<dbReference type="GO" id="GO:0016491">
    <property type="term" value="F:oxidoreductase activity"/>
    <property type="evidence" value="ECO:0007669"/>
    <property type="project" value="InterPro"/>
</dbReference>
<proteinExistence type="predicted"/>
<evidence type="ECO:0000313" key="8">
    <source>
        <dbReference type="WBParaSite" id="PTRK_0000718500.1"/>
    </source>
</evidence>
<feature type="disulfide bond" evidence="3">
    <location>
        <begin position="531"/>
        <end position="565"/>
    </location>
</feature>
<dbReference type="Gene3D" id="1.10.1280.10">
    <property type="entry name" value="Di-copper center containing domain from catechol oxidase"/>
    <property type="match status" value="1"/>
</dbReference>
<dbReference type="Proteomes" id="UP000038045">
    <property type="component" value="Unplaced"/>
</dbReference>
<dbReference type="InterPro" id="IPR002227">
    <property type="entry name" value="Tyrosinase_Cu-bd"/>
</dbReference>
<dbReference type="WBParaSite" id="PTRK_0000718500.1">
    <property type="protein sequence ID" value="PTRK_0000718500.1"/>
    <property type="gene ID" value="PTRK_0000718500"/>
</dbReference>
<dbReference type="Pfam" id="PF00264">
    <property type="entry name" value="Tyrosinase"/>
    <property type="match status" value="1"/>
</dbReference>
<accession>A0A0N4ZH21</accession>
<dbReference type="SMART" id="SM00254">
    <property type="entry name" value="ShKT"/>
    <property type="match status" value="2"/>
</dbReference>
<evidence type="ECO:0000256" key="2">
    <source>
        <dbReference type="ARBA" id="ARBA00023008"/>
    </source>
</evidence>
<comment type="caution">
    <text evidence="3">Lacks conserved residue(s) required for the propagation of feature annotation.</text>
</comment>
<dbReference type="PROSITE" id="PS00497">
    <property type="entry name" value="TYROSINASE_1"/>
    <property type="match status" value="1"/>
</dbReference>
<keyword evidence="1" id="KW-0479">Metal-binding</keyword>
<dbReference type="InterPro" id="IPR008922">
    <property type="entry name" value="Di-copper_centre_dom_sf"/>
</dbReference>
<sequence length="658" mass="74961">MLRKNISLFLLLNFLIFDAFAQIREDCSDAPNEQLRELCLRFRRMDQISREKYEKQADAALWPPQAPGSPTFQRPIPIPPAHRGNVAYDPLECMSLQCLCPFFNGRMVAQDHCILPNGEPLQMAYRKEYRMMTDDERFRYHRALQIIKQNGQYDFLSRIHRDVSSGGGAHSGPGFLPWHREYLKRFEIQLKMIDPTVAIPYWDSTLDNFLPSPRDSIFFSDLFIGQTDWNGFVVTGPFAYWRTLEGGAAIRRNVGAEGNLFNENQINQVLQQTNVEYVLSYVTQTAGCPYPVNYGAIEYSHGAVHRYINGDFGPVPTSANDPVFYAHHAFVDLIFETWRQLRQPRWVRESAYPPDIPSCTNPMHFSYSEMRPFPRLINRDGLSNAYTDQLYRYAPRPTCTRTEPACGSRYLFCDTRGFPHCVSKIKLGGICNGYEGFDACYNGQCIFGRCIPGPTPAPFKPIIVTPPPRPPTPRPQAPRQQASRKQAPKQITGINETLKNITNSIKNSIASRQRTKPVASKNQTIVTFVDCFNRNPCCESWALLGECKDNSKYMNINCPSSCKLCTPSYSLNDTCTDRHVSCKQWKGEDQCSQSTGPHLNFILENCRESCGLCNSKKSDKCTIPKRKRKLAEELNIHSALTKKSSVVNKETNILRKLA</sequence>
<keyword evidence="3" id="KW-1015">Disulfide bond</keyword>